<evidence type="ECO:0000259" key="2">
    <source>
        <dbReference type="SMART" id="SM00181"/>
    </source>
</evidence>
<evidence type="ECO:0000256" key="1">
    <source>
        <dbReference type="SAM" id="Phobius"/>
    </source>
</evidence>
<dbReference type="VEuPathDB" id="GiardiaDB:SS50377_21579"/>
<evidence type="ECO:0000313" key="5">
    <source>
        <dbReference type="Proteomes" id="UP000018208"/>
    </source>
</evidence>
<dbReference type="EMBL" id="AUWU02000002">
    <property type="protein sequence ID" value="KAH0576038.1"/>
    <property type="molecule type" value="Genomic_DNA"/>
</dbReference>
<feature type="domain" description="EGF-like" evidence="2">
    <location>
        <begin position="351"/>
        <end position="390"/>
    </location>
</feature>
<name>V6LP89_9EUKA</name>
<dbReference type="Gene3D" id="2.10.220.10">
    <property type="entry name" value="Hormone Receptor, Insulin-like Growth Factor Receptor 1, Chain A, domain 2"/>
    <property type="match status" value="1"/>
</dbReference>
<reference evidence="3 4" key="1">
    <citation type="journal article" date="2014" name="PLoS Genet.">
        <title>The Genome of Spironucleus salmonicida Highlights a Fish Pathogen Adapted to Fluctuating Environments.</title>
        <authorList>
            <person name="Xu F."/>
            <person name="Jerlstrom-Hultqvist J."/>
            <person name="Einarsson E."/>
            <person name="Astvaldsson A."/>
            <person name="Svard S.G."/>
            <person name="Andersson J.O."/>
        </authorList>
    </citation>
    <scope>NUCLEOTIDE SEQUENCE</scope>
    <source>
        <strain evidence="4">ATCC 50377</strain>
    </source>
</reference>
<accession>V6LP89</accession>
<feature type="domain" description="EGF-like" evidence="2">
    <location>
        <begin position="109"/>
        <end position="140"/>
    </location>
</feature>
<keyword evidence="1" id="KW-0472">Membrane</keyword>
<dbReference type="InterPro" id="IPR053215">
    <property type="entry name" value="TKL_Ser/Thr_kinase"/>
</dbReference>
<keyword evidence="1" id="KW-1133">Transmembrane helix</keyword>
<sequence length="553" mass="59194">MIEAGTCSEDIVYGQSCYCEDSKPIYNCQECAGKQCSTCVRNTFLSNNKCIDCPSNCDTCADNNSCITCSEGYEKNPNTGICELSCKKEDDCMPVGEDFGNPATQMSISCIPNCLVCYSTTTCTFCNPSGFISTLTGQCTRECVGIQNGNYCDNGIAKPCDENLTSECICGNASFCVSCNTAGNQCKKCLPHMKFSKNGICGGCEDGFALEIKQCIPCTDENCKICPSKKNTCTSCKNNFSVQNGKCEKHCQVRTSTCAINQICDTICKDCINNCATCKDAVDKCLTCESGFMLEGDKCVTCPNGCANCDGDKNNCKICNDGFFVKDRACTTCDGNTTEKCKCGNAVNCATCDSSDIGNCGNCITSYKKASDETCSTCVDGYLMVGMVCKKCEQTCATCSQSIEKCTSCIDSHTMSINQTCEKNCTGELEDGKACNDEKTVDCGGNDQITACKCEDTANCFKCDSSDNKKCESCMTGYKFVNQQCDSCMDVYTAVGTFCVLQSQTPGANLSGGTIAGIVIAVLVVVGGAGVIFWYIKKSKVNQEIEMPKSNIK</sequence>
<dbReference type="SMART" id="SM00181">
    <property type="entry name" value="EGF"/>
    <property type="match status" value="6"/>
</dbReference>
<dbReference type="SUPFAM" id="SSF57184">
    <property type="entry name" value="Growth factor receptor domain"/>
    <property type="match status" value="3"/>
</dbReference>
<dbReference type="InterPro" id="IPR000742">
    <property type="entry name" value="EGF"/>
</dbReference>
<gene>
    <name evidence="3" type="ORF">SS50377_14533</name>
    <name evidence="4" type="ORF">SS50377_21579</name>
</gene>
<dbReference type="SMART" id="SM00261">
    <property type="entry name" value="FU"/>
    <property type="match status" value="7"/>
</dbReference>
<feature type="domain" description="EGF-like" evidence="2">
    <location>
        <begin position="453"/>
        <end position="486"/>
    </location>
</feature>
<dbReference type="Proteomes" id="UP000018208">
    <property type="component" value="Unassembled WGS sequence"/>
</dbReference>
<keyword evidence="1" id="KW-0812">Transmembrane</keyword>
<evidence type="ECO:0000313" key="4">
    <source>
        <dbReference type="EMBL" id="KAH0576038.1"/>
    </source>
</evidence>
<dbReference type="OrthoDB" id="300641at2759"/>
<feature type="transmembrane region" description="Helical" evidence="1">
    <location>
        <begin position="515"/>
        <end position="536"/>
    </location>
</feature>
<organism evidence="3">
    <name type="scientific">Spironucleus salmonicida</name>
    <dbReference type="NCBI Taxonomy" id="348837"/>
    <lineage>
        <taxon>Eukaryota</taxon>
        <taxon>Metamonada</taxon>
        <taxon>Diplomonadida</taxon>
        <taxon>Hexamitidae</taxon>
        <taxon>Hexamitinae</taxon>
        <taxon>Spironucleus</taxon>
    </lineage>
</organism>
<dbReference type="InterPro" id="IPR006212">
    <property type="entry name" value="Furin_repeat"/>
</dbReference>
<feature type="domain" description="EGF-like" evidence="2">
    <location>
        <begin position="270"/>
        <end position="300"/>
    </location>
</feature>
<keyword evidence="5" id="KW-1185">Reference proteome</keyword>
<reference evidence="4" key="2">
    <citation type="submission" date="2020-12" db="EMBL/GenBank/DDBJ databases">
        <title>New Spironucleus salmonicida genome in near-complete chromosomes.</title>
        <authorList>
            <person name="Xu F."/>
            <person name="Kurt Z."/>
            <person name="Jimenez-Gonzalez A."/>
            <person name="Astvaldsson A."/>
            <person name="Andersson J.O."/>
            <person name="Svard S.G."/>
        </authorList>
    </citation>
    <scope>NUCLEOTIDE SEQUENCE</scope>
    <source>
        <strain evidence="4">ATCC 50377</strain>
    </source>
</reference>
<dbReference type="InterPro" id="IPR009030">
    <property type="entry name" value="Growth_fac_rcpt_cys_sf"/>
</dbReference>
<proteinExistence type="predicted"/>
<dbReference type="EMBL" id="KI546093">
    <property type="protein sequence ID" value="EST45531.1"/>
    <property type="molecule type" value="Genomic_DNA"/>
</dbReference>
<feature type="domain" description="EGF-like" evidence="2">
    <location>
        <begin position="217"/>
        <end position="248"/>
    </location>
</feature>
<dbReference type="PANTHER" id="PTHR45756">
    <property type="entry name" value="PALMITOYLTRANSFERASE"/>
    <property type="match status" value="1"/>
</dbReference>
<protein>
    <submittedName>
        <fullName evidence="3">Cysteine-rich membrane protein 2</fullName>
    </submittedName>
</protein>
<feature type="domain" description="EGF-like" evidence="2">
    <location>
        <begin position="178"/>
        <end position="216"/>
    </location>
</feature>
<dbReference type="PANTHER" id="PTHR45756:SF1">
    <property type="entry name" value="PROTEIN KINASE DOMAIN CONTAINING PROTEIN"/>
    <property type="match status" value="1"/>
</dbReference>
<evidence type="ECO:0000313" key="3">
    <source>
        <dbReference type="EMBL" id="EST45531.1"/>
    </source>
</evidence>
<dbReference type="AlphaFoldDB" id="V6LP89"/>